<dbReference type="PANTHER" id="PTHR11009">
    <property type="entry name" value="DER1-LIKE PROTEIN, DERLIN"/>
    <property type="match status" value="1"/>
</dbReference>
<keyword evidence="5 7" id="KW-1133">Transmembrane helix</keyword>
<comment type="subcellular location">
    <subcellularLocation>
        <location evidence="1 7">Endoplasmic reticulum membrane</location>
        <topology evidence="1 7">Multi-pass membrane protein</topology>
    </subcellularLocation>
</comment>
<organism evidence="8 9">
    <name type="scientific">Triparma retinervis</name>
    <dbReference type="NCBI Taxonomy" id="2557542"/>
    <lineage>
        <taxon>Eukaryota</taxon>
        <taxon>Sar</taxon>
        <taxon>Stramenopiles</taxon>
        <taxon>Ochrophyta</taxon>
        <taxon>Bolidophyceae</taxon>
        <taxon>Parmales</taxon>
        <taxon>Triparmaceae</taxon>
        <taxon>Triparma</taxon>
    </lineage>
</organism>
<keyword evidence="4 7" id="KW-0256">Endoplasmic reticulum</keyword>
<keyword evidence="6 7" id="KW-0472">Membrane</keyword>
<dbReference type="GO" id="GO:0006950">
    <property type="term" value="P:response to stress"/>
    <property type="evidence" value="ECO:0007669"/>
    <property type="project" value="UniProtKB-ARBA"/>
</dbReference>
<comment type="caution">
    <text evidence="8">The sequence shown here is derived from an EMBL/GenBank/DDBJ whole genome shotgun (WGS) entry which is preliminary data.</text>
</comment>
<evidence type="ECO:0000313" key="8">
    <source>
        <dbReference type="EMBL" id="GMH68715.1"/>
    </source>
</evidence>
<protein>
    <recommendedName>
        <fullName evidence="7">Derlin</fullName>
    </recommendedName>
</protein>
<reference evidence="8" key="1">
    <citation type="submission" date="2022-07" db="EMBL/GenBank/DDBJ databases">
        <title>Genome analysis of Parmales, a sister group of diatoms, reveals the evolutionary specialization of diatoms from phago-mixotrophs to photoautotrophs.</title>
        <authorList>
            <person name="Ban H."/>
            <person name="Sato S."/>
            <person name="Yoshikawa S."/>
            <person name="Kazumasa Y."/>
            <person name="Nakamura Y."/>
            <person name="Ichinomiya M."/>
            <person name="Saitoh K."/>
            <person name="Sato N."/>
            <person name="Blanc-Mathieu R."/>
            <person name="Endo H."/>
            <person name="Kuwata A."/>
            <person name="Ogata H."/>
        </authorList>
    </citation>
    <scope>NUCLEOTIDE SEQUENCE</scope>
</reference>
<dbReference type="Pfam" id="PF04511">
    <property type="entry name" value="DER1"/>
    <property type="match status" value="1"/>
</dbReference>
<name>A0A9W7AEZ3_9STRA</name>
<keyword evidence="3 7" id="KW-0812">Transmembrane</keyword>
<evidence type="ECO:0000256" key="7">
    <source>
        <dbReference type="RuleBase" id="RU363059"/>
    </source>
</evidence>
<evidence type="ECO:0000256" key="6">
    <source>
        <dbReference type="ARBA" id="ARBA00023136"/>
    </source>
</evidence>
<proteinExistence type="inferred from homology"/>
<evidence type="ECO:0000256" key="2">
    <source>
        <dbReference type="ARBA" id="ARBA00008917"/>
    </source>
</evidence>
<dbReference type="OrthoDB" id="1716531at2759"/>
<evidence type="ECO:0000256" key="5">
    <source>
        <dbReference type="ARBA" id="ARBA00022989"/>
    </source>
</evidence>
<dbReference type="InterPro" id="IPR007599">
    <property type="entry name" value="DER1"/>
</dbReference>
<sequence length="197" mass="23153">MTLLGYATQGGDFPSFATLDFRCVFRGQIWRLLTGFLNYGPFGLSYLLTTQFVWTYMSAIERLNHPHPTEFFVMLLTGMSSMLLSYLLLGLPPQLLAHNLSTFLVYIWSRIHEGMEVNLMELFNVKAEYLPWFFLLQTFLLEGQLPTLDLLGIVFGHVYYHWSREGVITTPGWMMRIWEERGGRWKREYEIIGQDFR</sequence>
<dbReference type="GO" id="GO:0005789">
    <property type="term" value="C:endoplasmic reticulum membrane"/>
    <property type="evidence" value="ECO:0007669"/>
    <property type="project" value="UniProtKB-SubCell"/>
</dbReference>
<feature type="transmembrane region" description="Helical" evidence="7">
    <location>
        <begin position="39"/>
        <end position="59"/>
    </location>
</feature>
<comment type="function">
    <text evidence="7">May be involved in the degradation of misfolded endoplasmic reticulum (ER) luminal proteins.</text>
</comment>
<comment type="caution">
    <text evidence="7">Lacks conserved residue(s) required for the propagation of feature annotation.</text>
</comment>
<dbReference type="Proteomes" id="UP001165082">
    <property type="component" value="Unassembled WGS sequence"/>
</dbReference>
<evidence type="ECO:0000256" key="3">
    <source>
        <dbReference type="ARBA" id="ARBA00022692"/>
    </source>
</evidence>
<gene>
    <name evidence="8" type="ORF">TrRE_jg6106</name>
</gene>
<feature type="transmembrane region" description="Helical" evidence="7">
    <location>
        <begin position="71"/>
        <end position="89"/>
    </location>
</feature>
<evidence type="ECO:0000313" key="9">
    <source>
        <dbReference type="Proteomes" id="UP001165082"/>
    </source>
</evidence>
<dbReference type="SUPFAM" id="SSF144091">
    <property type="entry name" value="Rhomboid-like"/>
    <property type="match status" value="1"/>
</dbReference>
<dbReference type="AlphaFoldDB" id="A0A9W7AEZ3"/>
<dbReference type="InterPro" id="IPR035952">
    <property type="entry name" value="Rhomboid-like_sf"/>
</dbReference>
<keyword evidence="9" id="KW-1185">Reference proteome</keyword>
<accession>A0A9W7AEZ3</accession>
<dbReference type="EMBL" id="BRXZ01002718">
    <property type="protein sequence ID" value="GMH68715.1"/>
    <property type="molecule type" value="Genomic_DNA"/>
</dbReference>
<comment type="similarity">
    <text evidence="2 7">Belongs to the derlin family.</text>
</comment>
<evidence type="ECO:0000256" key="1">
    <source>
        <dbReference type="ARBA" id="ARBA00004477"/>
    </source>
</evidence>
<evidence type="ECO:0000256" key="4">
    <source>
        <dbReference type="ARBA" id="ARBA00022824"/>
    </source>
</evidence>